<feature type="transmembrane region" description="Helical" evidence="6">
    <location>
        <begin position="66"/>
        <end position="84"/>
    </location>
</feature>
<evidence type="ECO:0000256" key="3">
    <source>
        <dbReference type="ARBA" id="ARBA00022989"/>
    </source>
</evidence>
<comment type="caution">
    <text evidence="7">The sequence shown here is derived from an EMBL/GenBank/DDBJ whole genome shotgun (WGS) entry which is preliminary data.</text>
</comment>
<name>A0ABQ2VSY0_9ACTN</name>
<evidence type="ECO:0000256" key="4">
    <source>
        <dbReference type="ARBA" id="ARBA00023136"/>
    </source>
</evidence>
<comment type="subcellular location">
    <subcellularLocation>
        <location evidence="1">Membrane</location>
        <topology evidence="1">Multi-pass membrane protein</topology>
    </subcellularLocation>
</comment>
<keyword evidence="3 6" id="KW-1133">Transmembrane helix</keyword>
<evidence type="ECO:0000256" key="1">
    <source>
        <dbReference type="ARBA" id="ARBA00004141"/>
    </source>
</evidence>
<accession>A0ABQ2VSY0</accession>
<dbReference type="RefSeq" id="WP_189541067.1">
    <property type="nucleotide sequence ID" value="NZ_BMTF01000002.1"/>
</dbReference>
<keyword evidence="8" id="KW-1185">Reference proteome</keyword>
<sequence length="152" mass="15830">MPKSTLARNTPAADSGTRAEGRGRGAVALAVARVVLALFLGFSAFAKLTAHESAVESFDRMGWSQFAMYTIGGLEMAGAIALLIPALAALAAIALCGLMAGASVVQLTLLDRANAIMPALLIVVLVLIARERWDRTAALVALVRGRARGSRQ</sequence>
<keyword evidence="2 6" id="KW-0812">Transmembrane</keyword>
<protein>
    <recommendedName>
        <fullName evidence="9">DoxX family protein</fullName>
    </recommendedName>
</protein>
<evidence type="ECO:0008006" key="9">
    <source>
        <dbReference type="Google" id="ProtNLM"/>
    </source>
</evidence>
<feature type="transmembrane region" description="Helical" evidence="6">
    <location>
        <begin position="89"/>
        <end position="107"/>
    </location>
</feature>
<gene>
    <name evidence="7" type="ORF">GCM10015535_08050</name>
</gene>
<reference evidence="8" key="1">
    <citation type="journal article" date="2019" name="Int. J. Syst. Evol. Microbiol.">
        <title>The Global Catalogue of Microorganisms (GCM) 10K type strain sequencing project: providing services to taxonomists for standard genome sequencing and annotation.</title>
        <authorList>
            <consortium name="The Broad Institute Genomics Platform"/>
            <consortium name="The Broad Institute Genome Sequencing Center for Infectious Disease"/>
            <person name="Wu L."/>
            <person name="Ma J."/>
        </authorList>
    </citation>
    <scope>NUCLEOTIDE SEQUENCE [LARGE SCALE GENOMIC DNA]</scope>
    <source>
        <strain evidence="8">JCM 4376</strain>
    </source>
</reference>
<proteinExistence type="predicted"/>
<evidence type="ECO:0000256" key="6">
    <source>
        <dbReference type="SAM" id="Phobius"/>
    </source>
</evidence>
<dbReference type="Proteomes" id="UP000660675">
    <property type="component" value="Unassembled WGS sequence"/>
</dbReference>
<evidence type="ECO:0000313" key="8">
    <source>
        <dbReference type="Proteomes" id="UP000660675"/>
    </source>
</evidence>
<evidence type="ECO:0000313" key="7">
    <source>
        <dbReference type="EMBL" id="GGV76340.1"/>
    </source>
</evidence>
<evidence type="ECO:0000256" key="2">
    <source>
        <dbReference type="ARBA" id="ARBA00022692"/>
    </source>
</evidence>
<dbReference type="InterPro" id="IPR032808">
    <property type="entry name" value="DoxX"/>
</dbReference>
<dbReference type="Pfam" id="PF13564">
    <property type="entry name" value="DoxX_2"/>
    <property type="match status" value="1"/>
</dbReference>
<feature type="region of interest" description="Disordered" evidence="5">
    <location>
        <begin position="1"/>
        <end position="20"/>
    </location>
</feature>
<organism evidence="7 8">
    <name type="scientific">Streptomyces gelaticus</name>
    <dbReference type="NCBI Taxonomy" id="285446"/>
    <lineage>
        <taxon>Bacteria</taxon>
        <taxon>Bacillati</taxon>
        <taxon>Actinomycetota</taxon>
        <taxon>Actinomycetes</taxon>
        <taxon>Kitasatosporales</taxon>
        <taxon>Streptomycetaceae</taxon>
        <taxon>Streptomyces</taxon>
    </lineage>
</organism>
<keyword evidence="4 6" id="KW-0472">Membrane</keyword>
<feature type="transmembrane region" description="Helical" evidence="6">
    <location>
        <begin position="113"/>
        <end position="129"/>
    </location>
</feature>
<evidence type="ECO:0000256" key="5">
    <source>
        <dbReference type="SAM" id="MobiDB-lite"/>
    </source>
</evidence>
<dbReference type="EMBL" id="BMTF01000002">
    <property type="protein sequence ID" value="GGV76340.1"/>
    <property type="molecule type" value="Genomic_DNA"/>
</dbReference>
<feature type="transmembrane region" description="Helical" evidence="6">
    <location>
        <begin position="26"/>
        <end position="46"/>
    </location>
</feature>